<evidence type="ECO:0000313" key="3">
    <source>
        <dbReference type="Proteomes" id="UP001335648"/>
    </source>
</evidence>
<dbReference type="AlphaFoldDB" id="A0AAN8BC82"/>
<comment type="caution">
    <text evidence="2">The sequence shown here is derived from an EMBL/GenBank/DDBJ whole genome shotgun (WGS) entry which is preliminary data.</text>
</comment>
<gene>
    <name evidence="2" type="ORF">CesoFtcFv8_020807</name>
</gene>
<dbReference type="Proteomes" id="UP001335648">
    <property type="component" value="Unassembled WGS sequence"/>
</dbReference>
<dbReference type="EMBL" id="JAULUE010002062">
    <property type="protein sequence ID" value="KAK5882196.1"/>
    <property type="molecule type" value="Genomic_DNA"/>
</dbReference>
<evidence type="ECO:0000313" key="2">
    <source>
        <dbReference type="EMBL" id="KAK5882196.1"/>
    </source>
</evidence>
<feature type="region of interest" description="Disordered" evidence="1">
    <location>
        <begin position="1"/>
        <end position="27"/>
    </location>
</feature>
<organism evidence="2 3">
    <name type="scientific">Champsocephalus esox</name>
    <name type="common">pike icefish</name>
    <dbReference type="NCBI Taxonomy" id="159716"/>
    <lineage>
        <taxon>Eukaryota</taxon>
        <taxon>Metazoa</taxon>
        <taxon>Chordata</taxon>
        <taxon>Craniata</taxon>
        <taxon>Vertebrata</taxon>
        <taxon>Euteleostomi</taxon>
        <taxon>Actinopterygii</taxon>
        <taxon>Neopterygii</taxon>
        <taxon>Teleostei</taxon>
        <taxon>Neoteleostei</taxon>
        <taxon>Acanthomorphata</taxon>
        <taxon>Eupercaria</taxon>
        <taxon>Perciformes</taxon>
        <taxon>Notothenioidei</taxon>
        <taxon>Channichthyidae</taxon>
        <taxon>Champsocephalus</taxon>
    </lineage>
</organism>
<evidence type="ECO:0000256" key="1">
    <source>
        <dbReference type="SAM" id="MobiDB-lite"/>
    </source>
</evidence>
<protein>
    <submittedName>
        <fullName evidence="2">Uncharacterized protein</fullName>
    </submittedName>
</protein>
<sequence length="67" mass="7415">MLGREATGGEQRGTARQETRGGRMDGKPSWRLLLIGLSRFPWLTRAVCSTDLKREKATSKVAGQARL</sequence>
<accession>A0AAN8BC82</accession>
<proteinExistence type="predicted"/>
<reference evidence="2 3" key="1">
    <citation type="journal article" date="2023" name="Mol. Biol. Evol.">
        <title>Genomics of Secondarily Temperate Adaptation in the Only Non-Antarctic Icefish.</title>
        <authorList>
            <person name="Rivera-Colon A.G."/>
            <person name="Rayamajhi N."/>
            <person name="Minhas B.F."/>
            <person name="Madrigal G."/>
            <person name="Bilyk K.T."/>
            <person name="Yoon V."/>
            <person name="Hune M."/>
            <person name="Gregory S."/>
            <person name="Cheng C.H.C."/>
            <person name="Catchen J.M."/>
        </authorList>
    </citation>
    <scope>NUCLEOTIDE SEQUENCE [LARGE SCALE GENOMIC DNA]</scope>
    <source>
        <strain evidence="2">JC2023a</strain>
    </source>
</reference>
<feature type="compositionally biased region" description="Basic and acidic residues" evidence="1">
    <location>
        <begin position="13"/>
        <end position="27"/>
    </location>
</feature>
<keyword evidence="3" id="KW-1185">Reference proteome</keyword>
<name>A0AAN8BC82_9TELE</name>